<dbReference type="Proteomes" id="UP001217089">
    <property type="component" value="Unassembled WGS sequence"/>
</dbReference>
<dbReference type="Pfam" id="PF07859">
    <property type="entry name" value="Abhydrolase_3"/>
    <property type="match status" value="2"/>
</dbReference>
<gene>
    <name evidence="2" type="ORF">KUTeg_010599</name>
</gene>
<dbReference type="PANTHER" id="PTHR23025">
    <property type="entry name" value="TRIACYLGLYCEROL LIPASE"/>
    <property type="match status" value="1"/>
</dbReference>
<feature type="domain" description="Alpha/beta hydrolase fold-3" evidence="1">
    <location>
        <begin position="138"/>
        <end position="201"/>
    </location>
</feature>
<dbReference type="InterPro" id="IPR029058">
    <property type="entry name" value="AB_hydrolase_fold"/>
</dbReference>
<protein>
    <recommendedName>
        <fullName evidence="1">Alpha/beta hydrolase fold-3 domain-containing protein</fullName>
    </recommendedName>
</protein>
<organism evidence="2 3">
    <name type="scientific">Tegillarca granosa</name>
    <name type="common">Malaysian cockle</name>
    <name type="synonym">Anadara granosa</name>
    <dbReference type="NCBI Taxonomy" id="220873"/>
    <lineage>
        <taxon>Eukaryota</taxon>
        <taxon>Metazoa</taxon>
        <taxon>Spiralia</taxon>
        <taxon>Lophotrochozoa</taxon>
        <taxon>Mollusca</taxon>
        <taxon>Bivalvia</taxon>
        <taxon>Autobranchia</taxon>
        <taxon>Pteriomorphia</taxon>
        <taxon>Arcoida</taxon>
        <taxon>Arcoidea</taxon>
        <taxon>Arcidae</taxon>
        <taxon>Tegillarca</taxon>
    </lineage>
</organism>
<dbReference type="PANTHER" id="PTHR23025:SF4">
    <property type="entry name" value="ALPHA_BETA HYDROLASE FOLD-3 DOMAIN-CONTAINING PROTEIN"/>
    <property type="match status" value="1"/>
</dbReference>
<evidence type="ECO:0000259" key="1">
    <source>
        <dbReference type="Pfam" id="PF07859"/>
    </source>
</evidence>
<dbReference type="EMBL" id="JARBDR010000477">
    <property type="protein sequence ID" value="KAJ8311848.1"/>
    <property type="molecule type" value="Genomic_DNA"/>
</dbReference>
<sequence length="223" mass="25288">MIIIDGDSAGGNLAMAVALNLSTDSRITHPLKSQILIYPALQAFDFQLPSYQTFHDESGPFIISTHGLVRAFLWYGAGKTLFFNSFLTNNHTTSALKRSKYSNFVSEKNVPKKFFNENYIETKSDYGDEETCNEVSDWILNPLFAPLMATNESLSKLPPTFILLAEYDVLRDDGYILAKRLKNLNQKVQLSYWEGLQHGFLLFGLEASEKAMNEIIKYVHKNV</sequence>
<evidence type="ECO:0000313" key="2">
    <source>
        <dbReference type="EMBL" id="KAJ8311848.1"/>
    </source>
</evidence>
<reference evidence="2 3" key="1">
    <citation type="submission" date="2022-12" db="EMBL/GenBank/DDBJ databases">
        <title>Chromosome-level genome of Tegillarca granosa.</title>
        <authorList>
            <person name="Kim J."/>
        </authorList>
    </citation>
    <scope>NUCLEOTIDE SEQUENCE [LARGE SCALE GENOMIC DNA]</scope>
    <source>
        <strain evidence="2">Teg-2019</strain>
        <tissue evidence="2">Adductor muscle</tissue>
    </source>
</reference>
<feature type="domain" description="Alpha/beta hydrolase fold-3" evidence="1">
    <location>
        <begin position="2"/>
        <end position="61"/>
    </location>
</feature>
<dbReference type="SUPFAM" id="SSF53474">
    <property type="entry name" value="alpha/beta-Hydrolases"/>
    <property type="match status" value="1"/>
</dbReference>
<evidence type="ECO:0000313" key="3">
    <source>
        <dbReference type="Proteomes" id="UP001217089"/>
    </source>
</evidence>
<accession>A0ABQ9F891</accession>
<dbReference type="InterPro" id="IPR013094">
    <property type="entry name" value="AB_hydrolase_3"/>
</dbReference>
<comment type="caution">
    <text evidence="2">The sequence shown here is derived from an EMBL/GenBank/DDBJ whole genome shotgun (WGS) entry which is preliminary data.</text>
</comment>
<proteinExistence type="predicted"/>
<name>A0ABQ9F891_TEGGR</name>
<keyword evidence="3" id="KW-1185">Reference proteome</keyword>
<dbReference type="Gene3D" id="3.40.50.1820">
    <property type="entry name" value="alpha/beta hydrolase"/>
    <property type="match status" value="1"/>
</dbReference>